<dbReference type="GO" id="GO:0051539">
    <property type="term" value="F:4 iron, 4 sulfur cluster binding"/>
    <property type="evidence" value="ECO:0007669"/>
    <property type="project" value="UniProtKB-UniRule"/>
</dbReference>
<dbReference type="InterPro" id="IPR016435">
    <property type="entry name" value="DPH1/DPH2"/>
</dbReference>
<evidence type="ECO:0000256" key="8">
    <source>
        <dbReference type="ARBA" id="ARBA00023004"/>
    </source>
</evidence>
<comment type="pathway">
    <text evidence="1 11">Protein modification; peptidyl-diphthamide biosynthesis.</text>
</comment>
<evidence type="ECO:0000256" key="11">
    <source>
        <dbReference type="PIRNR" id="PIRNR004967"/>
    </source>
</evidence>
<evidence type="ECO:0000256" key="10">
    <source>
        <dbReference type="ARBA" id="ARBA00048403"/>
    </source>
</evidence>
<keyword evidence="7" id="KW-0479">Metal-binding</keyword>
<sequence length="368" mass="40989">MEDLMLNPGVVVVRAKPEGQRKTFKPAIRSVNKIPDELLNDPLLNRACESLPQNYNFEIHKTIWRIRSLGAKRVALQLPEGLTMFATTLCDIIETFTTADTVIMGDVTYGACCIDDFTALALGVDLLVHYGHSCLIPIDQTAKNLRSEDYIVTVPQCKPLSPGEILGCTAPKLQSDVIIYLGDGRFHLESVMIANPTIPAYKYDPYEKKFTSEVYEHKQMQSNRHNQLKTAESAGKFGLILGTLGRQGSTKVLGNLEKQIQNSDKKYVKILLSEIFPSKLAMFELDAFVQVACPRLSIDWGTAFPKPLLTPYEFSVALGNSKWLKDDGTYPMDFYSNDSLGPWTPNYKPVLCSGTDKKCDNCCGGKDK</sequence>
<evidence type="ECO:0000256" key="9">
    <source>
        <dbReference type="ARBA" id="ARBA00023014"/>
    </source>
</evidence>
<comment type="similarity">
    <text evidence="2 11">Belongs to the DPH1/DPH2 family. DPH1 subfamily.</text>
</comment>
<protein>
    <recommendedName>
        <fullName evidence="4 11">2-(3-amino-3-carboxypropyl)histidine synthase subunit 1</fullName>
        <ecNumber evidence="3 11">2.5.1.108</ecNumber>
    </recommendedName>
</protein>
<evidence type="ECO:0000256" key="4">
    <source>
        <dbReference type="ARBA" id="ARBA00021915"/>
    </source>
</evidence>
<keyword evidence="13" id="KW-1185">Reference proteome</keyword>
<dbReference type="PANTHER" id="PTHR10762">
    <property type="entry name" value="DIPHTHAMIDE BIOSYNTHESIS PROTEIN"/>
    <property type="match status" value="1"/>
</dbReference>
<dbReference type="PIRSF" id="PIRSF004967">
    <property type="entry name" value="DPH1"/>
    <property type="match status" value="1"/>
</dbReference>
<dbReference type="GO" id="GO:0046872">
    <property type="term" value="F:metal ion binding"/>
    <property type="evidence" value="ECO:0007669"/>
    <property type="project" value="UniProtKB-KW"/>
</dbReference>
<dbReference type="Proteomes" id="UP000053240">
    <property type="component" value="Unassembled WGS sequence"/>
</dbReference>
<dbReference type="GO" id="GO:0090560">
    <property type="term" value="F:2-(3-amino-3-carboxypropyl)histidine synthase activity"/>
    <property type="evidence" value="ECO:0007669"/>
    <property type="project" value="UniProtKB-UniRule"/>
</dbReference>
<evidence type="ECO:0000256" key="3">
    <source>
        <dbReference type="ARBA" id="ARBA00012221"/>
    </source>
</evidence>
<evidence type="ECO:0000313" key="12">
    <source>
        <dbReference type="EMBL" id="KPJ14808.1"/>
    </source>
</evidence>
<keyword evidence="11" id="KW-0004">4Fe-4S</keyword>
<dbReference type="EMBL" id="KQ460426">
    <property type="protein sequence ID" value="KPJ14808.1"/>
    <property type="molecule type" value="Genomic_DNA"/>
</dbReference>
<evidence type="ECO:0000256" key="6">
    <source>
        <dbReference type="ARBA" id="ARBA00022691"/>
    </source>
</evidence>
<dbReference type="InterPro" id="IPR035435">
    <property type="entry name" value="DPH1/DPH2_euk_archaea"/>
</dbReference>
<dbReference type="UniPathway" id="UPA00559"/>
<evidence type="ECO:0000256" key="2">
    <source>
        <dbReference type="ARBA" id="ARBA00010173"/>
    </source>
</evidence>
<dbReference type="Gene3D" id="3.40.50.11840">
    <property type="entry name" value="Diphthamide synthesis DPH1/DPH2 domain 1"/>
    <property type="match status" value="1"/>
</dbReference>
<keyword evidence="6 11" id="KW-0949">S-adenosyl-L-methionine</keyword>
<dbReference type="FunCoup" id="A0A0N0PD83">
    <property type="interactions" value="1325"/>
</dbReference>
<dbReference type="FunFam" id="3.40.50.11840:FF:000001">
    <property type="entry name" value="2-(3-amino-3-carboxypropyl)histidine synthase subunit 1"/>
    <property type="match status" value="1"/>
</dbReference>
<evidence type="ECO:0000256" key="7">
    <source>
        <dbReference type="ARBA" id="ARBA00022723"/>
    </source>
</evidence>
<dbReference type="InterPro" id="IPR042265">
    <property type="entry name" value="DPH1/DPH2_3"/>
</dbReference>
<dbReference type="SFLD" id="SFLDS00032">
    <property type="entry name" value="Radical_SAM_3-amino-3-carboxyp"/>
    <property type="match status" value="2"/>
</dbReference>
<organism evidence="12 13">
    <name type="scientific">Papilio machaon</name>
    <name type="common">Old World swallowtail butterfly</name>
    <dbReference type="NCBI Taxonomy" id="76193"/>
    <lineage>
        <taxon>Eukaryota</taxon>
        <taxon>Metazoa</taxon>
        <taxon>Ecdysozoa</taxon>
        <taxon>Arthropoda</taxon>
        <taxon>Hexapoda</taxon>
        <taxon>Insecta</taxon>
        <taxon>Pterygota</taxon>
        <taxon>Neoptera</taxon>
        <taxon>Endopterygota</taxon>
        <taxon>Lepidoptera</taxon>
        <taxon>Glossata</taxon>
        <taxon>Ditrysia</taxon>
        <taxon>Papilionoidea</taxon>
        <taxon>Papilionidae</taxon>
        <taxon>Papilioninae</taxon>
        <taxon>Papilio</taxon>
    </lineage>
</organism>
<comment type="function">
    <text evidence="11">Catalyzes the first step of diphthamide biosynthesis, a post-translational modification of histidine which occurs in elongation factor 2.</text>
</comment>
<proteinExistence type="inferred from homology"/>
<evidence type="ECO:0000256" key="1">
    <source>
        <dbReference type="ARBA" id="ARBA00005156"/>
    </source>
</evidence>
<comment type="catalytic activity">
    <reaction evidence="10 11">
        <text>L-histidyl-[translation elongation factor 2] + S-adenosyl-L-methionine = 2-[(3S)-amino-3-carboxypropyl]-L-histidyl-[translation elongation factor 2] + S-methyl-5'-thioadenosine + H(+)</text>
        <dbReference type="Rhea" id="RHEA:36783"/>
        <dbReference type="Rhea" id="RHEA-COMP:9748"/>
        <dbReference type="Rhea" id="RHEA-COMP:9749"/>
        <dbReference type="ChEBI" id="CHEBI:15378"/>
        <dbReference type="ChEBI" id="CHEBI:17509"/>
        <dbReference type="ChEBI" id="CHEBI:29979"/>
        <dbReference type="ChEBI" id="CHEBI:59789"/>
        <dbReference type="ChEBI" id="CHEBI:73995"/>
        <dbReference type="EC" id="2.5.1.108"/>
    </reaction>
</comment>
<dbReference type="NCBIfam" id="TIGR00322">
    <property type="entry name" value="diphth2_R"/>
    <property type="match status" value="2"/>
</dbReference>
<keyword evidence="9" id="KW-0411">Iron-sulfur</keyword>
<dbReference type="EC" id="2.5.1.108" evidence="3 11"/>
<comment type="cofactor">
    <cofactor evidence="11">
        <name>[4Fe-4S] cluster</name>
        <dbReference type="ChEBI" id="CHEBI:49883"/>
    </cofactor>
    <text evidence="11">Binds 1 [4Fe-4S] cluster per subunit. The cluster is coordinated with 3 cysteines and an exchangeable S-adenosyl-L-methionine.</text>
</comment>
<evidence type="ECO:0000313" key="13">
    <source>
        <dbReference type="Proteomes" id="UP000053240"/>
    </source>
</evidence>
<keyword evidence="5 11" id="KW-0808">Transferase</keyword>
<dbReference type="InterPro" id="IPR042263">
    <property type="entry name" value="DPH1/DPH2_1"/>
</dbReference>
<keyword evidence="8" id="KW-0408">Iron</keyword>
<dbReference type="Gene3D" id="3.40.50.11860">
    <property type="entry name" value="Diphthamide synthesis DPH1/DPH2 domain 3"/>
    <property type="match status" value="1"/>
</dbReference>
<dbReference type="Pfam" id="PF01866">
    <property type="entry name" value="Diphthamide_syn"/>
    <property type="match status" value="1"/>
</dbReference>
<dbReference type="STRING" id="76193.A0A0N0PD83"/>
<name>A0A0N0PD83_PAPMA</name>
<gene>
    <name evidence="12" type="ORF">RR48_05902</name>
</gene>
<dbReference type="InParanoid" id="A0A0N0PD83"/>
<dbReference type="PANTHER" id="PTHR10762:SF1">
    <property type="entry name" value="2-(3-AMINO-3-CARBOXYPROPYL)HISTIDINE SYNTHASE SUBUNIT 1"/>
    <property type="match status" value="1"/>
</dbReference>
<dbReference type="GO" id="GO:0017183">
    <property type="term" value="P:protein histidyl modification to diphthamide"/>
    <property type="evidence" value="ECO:0007669"/>
    <property type="project" value="UniProtKB-UniRule"/>
</dbReference>
<accession>A0A0N0PD83</accession>
<reference evidence="12 13" key="1">
    <citation type="journal article" date="2015" name="Nat. Commun.">
        <title>Outbred genome sequencing and CRISPR/Cas9 gene editing in butterflies.</title>
        <authorList>
            <person name="Li X."/>
            <person name="Fan D."/>
            <person name="Zhang W."/>
            <person name="Liu G."/>
            <person name="Zhang L."/>
            <person name="Zhao L."/>
            <person name="Fang X."/>
            <person name="Chen L."/>
            <person name="Dong Y."/>
            <person name="Chen Y."/>
            <person name="Ding Y."/>
            <person name="Zhao R."/>
            <person name="Feng M."/>
            <person name="Zhu Y."/>
            <person name="Feng Y."/>
            <person name="Jiang X."/>
            <person name="Zhu D."/>
            <person name="Xiang H."/>
            <person name="Feng X."/>
            <person name="Li S."/>
            <person name="Wang J."/>
            <person name="Zhang G."/>
            <person name="Kronforst M.R."/>
            <person name="Wang W."/>
        </authorList>
    </citation>
    <scope>NUCLEOTIDE SEQUENCE [LARGE SCALE GENOMIC DNA]</scope>
    <source>
        <strain evidence="12">Ya'a_city_454_Pm</strain>
        <tissue evidence="12">Whole body</tissue>
    </source>
</reference>
<dbReference type="FunFam" id="3.40.50.11860:FF:000002">
    <property type="entry name" value="2-(3-amino-3-carboxypropyl)histidine synthase subunit 1"/>
    <property type="match status" value="1"/>
</dbReference>
<evidence type="ECO:0000256" key="5">
    <source>
        <dbReference type="ARBA" id="ARBA00022679"/>
    </source>
</evidence>
<dbReference type="AlphaFoldDB" id="A0A0N0PD83"/>